<dbReference type="RefSeq" id="WP_200521803.1">
    <property type="nucleotide sequence ID" value="NZ_JAEHNZ010000001.1"/>
</dbReference>
<accession>A0ABS1BR90</accession>
<dbReference type="Proteomes" id="UP000614058">
    <property type="component" value="Unassembled WGS sequence"/>
</dbReference>
<proteinExistence type="predicted"/>
<protein>
    <submittedName>
        <fullName evidence="1">DUF4291 domain-containing protein</fullName>
    </submittedName>
</protein>
<gene>
    <name evidence="1" type="ORF">JDW22_03995</name>
</gene>
<sequence length="196" mass="22377">MTTPPKQIRAVYTDTTIRVYQAYSDAIADTALAAGRFVSPPFKMERMTWIKPSFLWMMYRAGWGNKDDNQKRILAIDISRSGFEWALRHACLSHPPTGMDSATWQQTKAAHPVRIQWDPERSLKLEPLPHRSIQIGLTGEAVPRYVNEWIQNISEITDVAQEIHALIAQDKLAAAQALLPPERVYPFDWETDFQAA</sequence>
<name>A0ABS1BR90_9NEIS</name>
<dbReference type="InterPro" id="IPR025633">
    <property type="entry name" value="DUF4291"/>
</dbReference>
<organism evidence="1 2">
    <name type="scientific">Kingella bonacorsii</name>
    <dbReference type="NCBI Taxonomy" id="2796361"/>
    <lineage>
        <taxon>Bacteria</taxon>
        <taxon>Pseudomonadati</taxon>
        <taxon>Pseudomonadota</taxon>
        <taxon>Betaproteobacteria</taxon>
        <taxon>Neisseriales</taxon>
        <taxon>Neisseriaceae</taxon>
        <taxon>Kingella</taxon>
    </lineage>
</organism>
<evidence type="ECO:0000313" key="1">
    <source>
        <dbReference type="EMBL" id="MBK0395769.1"/>
    </source>
</evidence>
<dbReference type="EMBL" id="JAEHNZ010000001">
    <property type="protein sequence ID" value="MBK0395769.1"/>
    <property type="molecule type" value="Genomic_DNA"/>
</dbReference>
<dbReference type="PANTHER" id="PTHR38567">
    <property type="entry name" value="DUF4291 DOMAIN-CONTAINING PROTEIN"/>
    <property type="match status" value="1"/>
</dbReference>
<keyword evidence="2" id="KW-1185">Reference proteome</keyword>
<comment type="caution">
    <text evidence="1">The sequence shown here is derived from an EMBL/GenBank/DDBJ whole genome shotgun (WGS) entry which is preliminary data.</text>
</comment>
<evidence type="ECO:0000313" key="2">
    <source>
        <dbReference type="Proteomes" id="UP000614058"/>
    </source>
</evidence>
<dbReference type="Pfam" id="PF14124">
    <property type="entry name" value="DUF4291"/>
    <property type="match status" value="1"/>
</dbReference>
<reference evidence="1 2" key="1">
    <citation type="journal article" date="2021" name="Pathogens">
        <title>Isolation and Characterization of Kingella bonacorsii sp. nov., A Novel Kingella Species Detected in a Stable Periodontitis Subject.</title>
        <authorList>
            <person name="Antezack A."/>
            <person name="Boxberger M."/>
            <person name="Rolland C."/>
            <person name="Monnet-Corti V."/>
            <person name="La Scola B."/>
        </authorList>
    </citation>
    <scope>NUCLEOTIDE SEQUENCE [LARGE SCALE GENOMIC DNA]</scope>
    <source>
        <strain evidence="1 2">Marseille-Q4569</strain>
    </source>
</reference>
<dbReference type="PANTHER" id="PTHR38567:SF1">
    <property type="entry name" value="DUF4291 DOMAIN-CONTAINING PROTEIN"/>
    <property type="match status" value="1"/>
</dbReference>